<organism evidence="2 3">
    <name type="scientific">Eufriesea mexicana</name>
    <dbReference type="NCBI Taxonomy" id="516756"/>
    <lineage>
        <taxon>Eukaryota</taxon>
        <taxon>Metazoa</taxon>
        <taxon>Ecdysozoa</taxon>
        <taxon>Arthropoda</taxon>
        <taxon>Hexapoda</taxon>
        <taxon>Insecta</taxon>
        <taxon>Pterygota</taxon>
        <taxon>Neoptera</taxon>
        <taxon>Endopterygota</taxon>
        <taxon>Hymenoptera</taxon>
        <taxon>Apocrita</taxon>
        <taxon>Aculeata</taxon>
        <taxon>Apoidea</taxon>
        <taxon>Anthophila</taxon>
        <taxon>Apidae</taxon>
        <taxon>Eufriesea</taxon>
    </lineage>
</organism>
<feature type="region of interest" description="Disordered" evidence="1">
    <location>
        <begin position="594"/>
        <end position="637"/>
    </location>
</feature>
<proteinExistence type="predicted"/>
<protein>
    <submittedName>
        <fullName evidence="2">Uncharacterized protein</fullName>
    </submittedName>
</protein>
<evidence type="ECO:0000256" key="1">
    <source>
        <dbReference type="SAM" id="MobiDB-lite"/>
    </source>
</evidence>
<keyword evidence="3" id="KW-1185">Reference proteome</keyword>
<feature type="compositionally biased region" description="Basic and acidic residues" evidence="1">
    <location>
        <begin position="441"/>
        <end position="452"/>
    </location>
</feature>
<dbReference type="Proteomes" id="UP000250275">
    <property type="component" value="Unassembled WGS sequence"/>
</dbReference>
<dbReference type="AlphaFoldDB" id="A0A310SBM2"/>
<evidence type="ECO:0000313" key="2">
    <source>
        <dbReference type="EMBL" id="OAD52294.1"/>
    </source>
</evidence>
<reference evidence="2 3" key="1">
    <citation type="submission" date="2015-07" db="EMBL/GenBank/DDBJ databases">
        <title>The genome of Eufriesea mexicana.</title>
        <authorList>
            <person name="Pan H."/>
            <person name="Kapheim K."/>
        </authorList>
    </citation>
    <scope>NUCLEOTIDE SEQUENCE [LARGE SCALE GENOMIC DNA]</scope>
    <source>
        <strain evidence="2">0111107269</strain>
        <tissue evidence="2">Whole body</tissue>
    </source>
</reference>
<feature type="region of interest" description="Disordered" evidence="1">
    <location>
        <begin position="1"/>
        <end position="59"/>
    </location>
</feature>
<feature type="compositionally biased region" description="Basic and acidic residues" evidence="1">
    <location>
        <begin position="628"/>
        <end position="637"/>
    </location>
</feature>
<sequence>MKKADETGDWENMVTAEQRPQENPPAQRRPTARAAAWKAKRTAKPPALKDPAEDRARPVVRKAATETLKDEPMWAFGPFNGTQPKRQINQHNLDFSTFPLLCERVYMNLESVNPRLRKEMPFCMFQHVMVSALNAYLINHVRTVNAEDRFADEESPVNLFATDFVLPADIAEYLKNIANTVTPQGNLIRVNVPDACIPKPPMPAEGEIPCLASGTFGAVTAENHNAYECYVSPFITASLVTATKNQNVSKTFDAAWNPLPAGAFPTGTVPNENLLGYKKKVERLNPEGLQAIANPEFQEGDNMAGRLRISSQFNARVSGTLQRMKDQYKMVTGIPGHGSNSAALRWIKVSTIPGTSGNQNTTRLSSVMGAVNSPVALGSAQANIVGVFGLKRERTANARGLCYTLAEGPRHLVPISKSSRLLNLKPTSANEVKETSLSPHTDPRPDRTRVRELRSDERGVLPHPIPTFHKINPAIIRLTAARELDNSWCAKICRWIGSSRTRRGHCRQSAESAEFNGIVSWICTCVFHGLPSTRGLQIASVNKVNSWLNRLSATGHGDDNPVGRPTMNRSQRRMHVYNMKKADETGDWENMVTAEQRPQENPPAQRRPTARAAAWKAKRTAKPPALKDPAEDRARPVVRKAATETLKDEPMWAFGPFNGTQPKRQINQHNLDFSTFPLLCERVYMNLESVNPRLRKEMPFCMFQHVMVSALNAYLINHVRTVNAEDRFADEESPVNLFATDFVLPADIAEYLKNIANTVTPQGNLIRVNVPDACIPKPPMPAEGEIPCLASGTFGAVTAENHNAYECYVSPFITASLVTATKNQNVSKTFDAAWNPLPAGAFPTGTVPNENLLGYKKKVERLNPEGLQAIANPEFQEGDNMAGRLRISSQFNARVSGTLQRMKDQYKMVTGIPGHGSNSAALRWIKVSTIPGTSGNQNTTRLSSVMGAVNSPVALGSAQANIVGVFGLKRERTANARGLCYTLAEGPRHLVPISKSSRLLNLKPTSANEVKETSLSPHTDPRPDRTRVRELRSESLNFIARIVNIYISHTERGVLPHPIPTFHKINPAIIRLTAARELDNSWCAKICRWIGSSRTRRGHCRQSAESAEFNGIVSWIVEMSLNKNTTTPCYEQVAEANKNAKDTGANRKEHLTIAFRTRTKEQKLSEEGERSQ</sequence>
<evidence type="ECO:0000313" key="3">
    <source>
        <dbReference type="Proteomes" id="UP000250275"/>
    </source>
</evidence>
<feature type="compositionally biased region" description="Polar residues" evidence="1">
    <location>
        <begin position="1002"/>
        <end position="1017"/>
    </location>
</feature>
<feature type="region of interest" description="Disordered" evidence="1">
    <location>
        <begin position="424"/>
        <end position="452"/>
    </location>
</feature>
<feature type="region of interest" description="Disordered" evidence="1">
    <location>
        <begin position="1002"/>
        <end position="1027"/>
    </location>
</feature>
<feature type="compositionally biased region" description="Basic and acidic residues" evidence="1">
    <location>
        <begin position="1158"/>
        <end position="1172"/>
    </location>
</feature>
<feature type="compositionally biased region" description="Low complexity" evidence="1">
    <location>
        <begin position="602"/>
        <end position="615"/>
    </location>
</feature>
<feature type="compositionally biased region" description="Low complexity" evidence="1">
    <location>
        <begin position="24"/>
        <end position="37"/>
    </location>
</feature>
<accession>A0A310SBM2</accession>
<gene>
    <name evidence="2" type="ORF">WN48_02214</name>
</gene>
<name>A0A310SBM2_9HYME</name>
<feature type="compositionally biased region" description="Basic and acidic residues" evidence="1">
    <location>
        <begin position="50"/>
        <end position="59"/>
    </location>
</feature>
<feature type="region of interest" description="Disordered" evidence="1">
    <location>
        <begin position="1141"/>
        <end position="1172"/>
    </location>
</feature>
<feature type="compositionally biased region" description="Basic and acidic residues" evidence="1">
    <location>
        <begin position="1141"/>
        <end position="1151"/>
    </location>
</feature>
<dbReference type="EMBL" id="KQ775119">
    <property type="protein sequence ID" value="OAD52294.1"/>
    <property type="molecule type" value="Genomic_DNA"/>
</dbReference>
<feature type="compositionally biased region" description="Polar residues" evidence="1">
    <location>
        <begin position="424"/>
        <end position="439"/>
    </location>
</feature>
<dbReference type="OrthoDB" id="7635239at2759"/>